<protein>
    <submittedName>
        <fullName evidence="1">Uncharacterized protein</fullName>
    </submittedName>
</protein>
<keyword evidence="2" id="KW-1185">Reference proteome</keyword>
<evidence type="ECO:0000313" key="1">
    <source>
        <dbReference type="EMBL" id="MBN8432157.1"/>
    </source>
</evidence>
<dbReference type="RefSeq" id="WP_207003458.1">
    <property type="nucleotide sequence ID" value="NZ_JAEKJR010000002.1"/>
</dbReference>
<sequence>MNVDSMSALVGSALDYYAAAQEVNSRNFGATGTGRGFKVVADFNEILAEHLEAGGSYQSFWAEASQLVDEYVTVNAREVALPEVVLSSQRLSGSYKNIGTVYNQMVELYQVALGKGK</sequence>
<organism evidence="1 2">
    <name type="scientific">Microbulbifer salipaludis</name>
    <dbReference type="NCBI Taxonomy" id="187980"/>
    <lineage>
        <taxon>Bacteria</taxon>
        <taxon>Pseudomonadati</taxon>
        <taxon>Pseudomonadota</taxon>
        <taxon>Gammaproteobacteria</taxon>
        <taxon>Cellvibrionales</taxon>
        <taxon>Microbulbiferaceae</taxon>
        <taxon>Microbulbifer</taxon>
    </lineage>
</organism>
<dbReference type="EMBL" id="JAEKJR010000002">
    <property type="protein sequence ID" value="MBN8432157.1"/>
    <property type="molecule type" value="Genomic_DNA"/>
</dbReference>
<proteinExistence type="predicted"/>
<dbReference type="Proteomes" id="UP000664293">
    <property type="component" value="Unassembled WGS sequence"/>
</dbReference>
<accession>A0ABS3EA17</accession>
<comment type="caution">
    <text evidence="1">The sequence shown here is derived from an EMBL/GenBank/DDBJ whole genome shotgun (WGS) entry which is preliminary data.</text>
</comment>
<reference evidence="1 2" key="1">
    <citation type="submission" date="2020-12" db="EMBL/GenBank/DDBJ databases">
        <title>Oil enriched cultivation method for isolating marine PHA-producing bacteria.</title>
        <authorList>
            <person name="Zheng W."/>
            <person name="Yu S."/>
            <person name="Huang Y."/>
        </authorList>
    </citation>
    <scope>NUCLEOTIDE SEQUENCE [LARGE SCALE GENOMIC DNA]</scope>
    <source>
        <strain evidence="1 2">SN0-2</strain>
    </source>
</reference>
<gene>
    <name evidence="1" type="ORF">JF535_14995</name>
</gene>
<name>A0ABS3EA17_9GAMM</name>
<evidence type="ECO:0000313" key="2">
    <source>
        <dbReference type="Proteomes" id="UP000664293"/>
    </source>
</evidence>